<dbReference type="Proteomes" id="UP000288490">
    <property type="component" value="Unassembled WGS sequence"/>
</dbReference>
<proteinExistence type="predicted"/>
<gene>
    <name evidence="3" type="ORF">CBF36_06620</name>
</gene>
<protein>
    <recommendedName>
        <fullName evidence="2">Gram-positive pilin subunit D1 N-terminal domain-containing protein</fullName>
    </recommendedName>
</protein>
<feature type="domain" description="Gram-positive pilin subunit D1 N-terminal" evidence="2">
    <location>
        <begin position="55"/>
        <end position="202"/>
    </location>
</feature>
<dbReference type="NCBIfam" id="NF033902">
    <property type="entry name" value="iso_D2_wall_anc"/>
    <property type="match status" value="1"/>
</dbReference>
<dbReference type="RefSeq" id="WP_165865406.1">
    <property type="nucleotide sequence ID" value="NZ_JAQEJV010000005.1"/>
</dbReference>
<keyword evidence="1" id="KW-0812">Transmembrane</keyword>
<evidence type="ECO:0000313" key="4">
    <source>
        <dbReference type="Proteomes" id="UP000288490"/>
    </source>
</evidence>
<dbReference type="InterPro" id="IPR013783">
    <property type="entry name" value="Ig-like_fold"/>
</dbReference>
<dbReference type="Gene3D" id="2.60.40.10">
    <property type="entry name" value="Immunoglobulins"/>
    <property type="match status" value="2"/>
</dbReference>
<evidence type="ECO:0000259" key="2">
    <source>
        <dbReference type="Pfam" id="PF16555"/>
    </source>
</evidence>
<keyword evidence="4" id="KW-1185">Reference proteome</keyword>
<evidence type="ECO:0000256" key="1">
    <source>
        <dbReference type="SAM" id="Phobius"/>
    </source>
</evidence>
<keyword evidence="1" id="KW-0472">Membrane</keyword>
<comment type="caution">
    <text evidence="3">The sequence shown here is derived from an EMBL/GenBank/DDBJ whole genome shotgun (WGS) entry which is preliminary data.</text>
</comment>
<dbReference type="InterPro" id="IPR048052">
    <property type="entry name" value="FM1-like"/>
</dbReference>
<dbReference type="Gene3D" id="2.60.40.740">
    <property type="match status" value="1"/>
</dbReference>
<name>A0A429ZK24_9ENTE</name>
<reference evidence="3 4" key="1">
    <citation type="submission" date="2017-05" db="EMBL/GenBank/DDBJ databases">
        <title>Vagococcus spp. assemblies.</title>
        <authorList>
            <person name="Gulvik C.A."/>
        </authorList>
    </citation>
    <scope>NUCLEOTIDE SEQUENCE [LARGE SCALE GENOMIC DNA]</scope>
    <source>
        <strain evidence="3 4">SS1994</strain>
    </source>
</reference>
<dbReference type="AlphaFoldDB" id="A0A429ZK24"/>
<dbReference type="EMBL" id="NGJT01000010">
    <property type="protein sequence ID" value="RST94047.1"/>
    <property type="molecule type" value="Genomic_DNA"/>
</dbReference>
<keyword evidence="1" id="KW-1133">Transmembrane helix</keyword>
<dbReference type="Pfam" id="PF16555">
    <property type="entry name" value="GramPos_pilinD1"/>
    <property type="match status" value="1"/>
</dbReference>
<organism evidence="3 4">
    <name type="scientific">Vagococcus bubulae</name>
    <dbReference type="NCBI Taxonomy" id="1977868"/>
    <lineage>
        <taxon>Bacteria</taxon>
        <taxon>Bacillati</taxon>
        <taxon>Bacillota</taxon>
        <taxon>Bacilli</taxon>
        <taxon>Lactobacillales</taxon>
        <taxon>Enterococcaceae</taxon>
        <taxon>Vagococcus</taxon>
    </lineage>
</organism>
<sequence>MKKRRFKVNLVTSLLIVATTLFGNVGLLNHSATSTVVEAAPAKVVGGPIADETSERSLTIYKYVAKDVSEFDERGTGEAVDGITKEPLPGIKFKIQRVRPIYAPRSTPKPLEDPLTVVEGVDYDIVEDFEKIVTTDSNGKATYSFGVGLDADGTYLVTELPDDRGVVPKVVKPADPFFVTIPQTKREDTGKLIYDVVVQPKNILETLMNATKTVNGGNGYSIKAGQEFTWEAQMNVPSGLYTVASQDMKIKPIYDDSGNVIDGTELDVNMGDEIFANYFKILDTLDKNLELLDVTVQARGGGQQSVPVAEAKWVDLTFKTDYSVAVNGVNKTTKPITESGTAATKEVEVVLTKEGMKKVDIYEQIRVVYKTKTDVNYNGTIKNAFQVKFLTPGNKPVISRNENDPKYYTGGFDLTKKGETESGAENLPGAEFHIADSDEDAKKNIFLGVDGKRYGKVSGGKIVGGTLQDAISAASNAGTTLMKSISDANGKVTFNGLKLIWFDDANDNGIQESGEEDKTDPAYIEKTYWVVETKSPDGYELIKDSIPITVTLDTASKSYLEITNQKVTKLPFTGGTGTTIVIAVAIGLILTGTVMLTVDNKRKRA</sequence>
<feature type="transmembrane region" description="Helical" evidence="1">
    <location>
        <begin position="580"/>
        <end position="598"/>
    </location>
</feature>
<dbReference type="InterPro" id="IPR032364">
    <property type="entry name" value="GramPos_pilinD1_N"/>
</dbReference>
<accession>A0A429ZK24</accession>
<evidence type="ECO:0000313" key="3">
    <source>
        <dbReference type="EMBL" id="RST94047.1"/>
    </source>
</evidence>